<reference evidence="1" key="2">
    <citation type="journal article" date="2015" name="Data Brief">
        <title>Shoot transcriptome of the giant reed, Arundo donax.</title>
        <authorList>
            <person name="Barrero R.A."/>
            <person name="Guerrero F.D."/>
            <person name="Moolhuijzen P."/>
            <person name="Goolsby J.A."/>
            <person name="Tidwell J."/>
            <person name="Bellgard S.E."/>
            <person name="Bellgard M.I."/>
        </authorList>
    </citation>
    <scope>NUCLEOTIDE SEQUENCE</scope>
    <source>
        <tissue evidence="1">Shoot tissue taken approximately 20 cm above the soil surface</tissue>
    </source>
</reference>
<dbReference type="AlphaFoldDB" id="A0A0A9CXB0"/>
<name>A0A0A9CXB0_ARUDO</name>
<proteinExistence type="predicted"/>
<accession>A0A0A9CXB0</accession>
<evidence type="ECO:0000313" key="1">
    <source>
        <dbReference type="EMBL" id="JAD80984.1"/>
    </source>
</evidence>
<sequence>MASPLSAVTAAIQTPSPRKVGAAFHPPSLPFRPAITLATLGASALARIRGLRPRSGSVQSYAVDRKEFEKLLPPEFRNKDTVAYASFALSRTASCKMLVLAQACIWCFVLEKS</sequence>
<reference evidence="1" key="1">
    <citation type="submission" date="2014-09" db="EMBL/GenBank/DDBJ databases">
        <authorList>
            <person name="Magalhaes I.L.F."/>
            <person name="Oliveira U."/>
            <person name="Santos F.R."/>
            <person name="Vidigal T.H.D.A."/>
            <person name="Brescovit A.D."/>
            <person name="Santos A.J."/>
        </authorList>
    </citation>
    <scope>NUCLEOTIDE SEQUENCE</scope>
    <source>
        <tissue evidence="1">Shoot tissue taken approximately 20 cm above the soil surface</tissue>
    </source>
</reference>
<protein>
    <submittedName>
        <fullName evidence="1">Uncharacterized protein</fullName>
    </submittedName>
</protein>
<dbReference type="EMBL" id="GBRH01216911">
    <property type="protein sequence ID" value="JAD80984.1"/>
    <property type="molecule type" value="Transcribed_RNA"/>
</dbReference>
<organism evidence="1">
    <name type="scientific">Arundo donax</name>
    <name type="common">Giant reed</name>
    <name type="synonym">Donax arundinaceus</name>
    <dbReference type="NCBI Taxonomy" id="35708"/>
    <lineage>
        <taxon>Eukaryota</taxon>
        <taxon>Viridiplantae</taxon>
        <taxon>Streptophyta</taxon>
        <taxon>Embryophyta</taxon>
        <taxon>Tracheophyta</taxon>
        <taxon>Spermatophyta</taxon>
        <taxon>Magnoliopsida</taxon>
        <taxon>Liliopsida</taxon>
        <taxon>Poales</taxon>
        <taxon>Poaceae</taxon>
        <taxon>PACMAD clade</taxon>
        <taxon>Arundinoideae</taxon>
        <taxon>Arundineae</taxon>
        <taxon>Arundo</taxon>
    </lineage>
</organism>